<evidence type="ECO:0000256" key="1">
    <source>
        <dbReference type="ARBA" id="ARBA00004567"/>
    </source>
</evidence>
<evidence type="ECO:0000256" key="3">
    <source>
        <dbReference type="ARBA" id="ARBA00022448"/>
    </source>
</evidence>
<organism evidence="10 11">
    <name type="scientific">Gymnopus androsaceus JB14</name>
    <dbReference type="NCBI Taxonomy" id="1447944"/>
    <lineage>
        <taxon>Eukaryota</taxon>
        <taxon>Fungi</taxon>
        <taxon>Dikarya</taxon>
        <taxon>Basidiomycota</taxon>
        <taxon>Agaricomycotina</taxon>
        <taxon>Agaricomycetes</taxon>
        <taxon>Agaricomycetidae</taxon>
        <taxon>Agaricales</taxon>
        <taxon>Marasmiineae</taxon>
        <taxon>Omphalotaceae</taxon>
        <taxon>Gymnopus</taxon>
    </lineage>
</organism>
<evidence type="ECO:0000256" key="4">
    <source>
        <dbReference type="ARBA" id="ARBA00022816"/>
    </source>
</evidence>
<evidence type="ECO:0000256" key="5">
    <source>
        <dbReference type="ARBA" id="ARBA00022927"/>
    </source>
</evidence>
<comment type="similarity">
    <text evidence="2 9">Belongs to the nucleoporin Nup85 family.</text>
</comment>
<dbReference type="AlphaFoldDB" id="A0A6A4I6R7"/>
<keyword evidence="3 9" id="KW-0813">Transport</keyword>
<evidence type="ECO:0000256" key="9">
    <source>
        <dbReference type="RuleBase" id="RU365073"/>
    </source>
</evidence>
<evidence type="ECO:0000256" key="6">
    <source>
        <dbReference type="ARBA" id="ARBA00023010"/>
    </source>
</evidence>
<evidence type="ECO:0000313" key="10">
    <source>
        <dbReference type="EMBL" id="KAE9406286.1"/>
    </source>
</evidence>
<dbReference type="InterPro" id="IPR011502">
    <property type="entry name" value="Nucleoporin_Nup85"/>
</dbReference>
<dbReference type="GO" id="GO:0045893">
    <property type="term" value="P:positive regulation of DNA-templated transcription"/>
    <property type="evidence" value="ECO:0007669"/>
    <property type="project" value="TreeGrafter"/>
</dbReference>
<dbReference type="GO" id="GO:0006606">
    <property type="term" value="P:protein import into nucleus"/>
    <property type="evidence" value="ECO:0007669"/>
    <property type="project" value="TreeGrafter"/>
</dbReference>
<keyword evidence="6 9" id="KW-0811">Translocation</keyword>
<keyword evidence="4 9" id="KW-0509">mRNA transport</keyword>
<dbReference type="Proteomes" id="UP000799118">
    <property type="component" value="Unassembled WGS sequence"/>
</dbReference>
<sequence length="707" mass="80011">MRVKNIDLVPPLVEAGKFHELAQAGQTISASLSPYNNSLAVHIAPLEPSSSKPSAIVQEEALYFASYDDIPSSERRLFIADTLVIFSMFKTMLKGAKLRDSSWLQSRDALEIIRKLSVDYVNFIKECWIHASQPLSRSEPLQFTAEHYRSVYSSFSLFVVLCIPEPGYEDAPVGEELMEWLNIHFIEPSTEEGDQLSSLDSPWEDENFWPYLTRSILRGLSKASLFFLNTLLQHPSEDIQDLVKTLLPLVETHPRLPQFTAERDFAYASRKWKDKVKALRVEMDRIPEESRFDEFCNWWDSLSDIVGILEGRGEVIQRVCQDLGADWKEVCAAWGVFVDNRLRRQDLPDVVADVLDNMPPDPTHLEDMIHSALFSGRPEQALKHASELDLWLSAHLADIMEPLGLLDAESNSESGLSRRDEYVLSYAEYLHSDPTLWRITIVYLYSCGKIGEEQGDEILMRTPLRLDAPNSGEMQLDAVSEVVKEISSICREHGRELVRRAICKIASATLVRSKAYGLAISYSVSAEDWPGLGRIIDAVLEEYIQNGPVIFASHASKIAPSLEEVHASSQTEAIFVHRLMFAVRYSQIHKMRLEQDFCTAASDLVTLLRDEIAPRSWWPVLLCDSVEFLQYGPKLLFSSADAIELLRKLEEISIRSSQGSAEDYLVVLIRTIKGAGIKEALERLKTVRLAIARYLARCTVGVEKHYG</sequence>
<keyword evidence="7 9" id="KW-0906">Nuclear pore complex</keyword>
<dbReference type="GO" id="GO:0006406">
    <property type="term" value="P:mRNA export from nucleus"/>
    <property type="evidence" value="ECO:0007669"/>
    <property type="project" value="TreeGrafter"/>
</dbReference>
<dbReference type="GO" id="GO:0031080">
    <property type="term" value="C:nuclear pore outer ring"/>
    <property type="evidence" value="ECO:0007669"/>
    <property type="project" value="TreeGrafter"/>
</dbReference>
<dbReference type="OrthoDB" id="17644at2759"/>
<evidence type="ECO:0000256" key="2">
    <source>
        <dbReference type="ARBA" id="ARBA00005573"/>
    </source>
</evidence>
<protein>
    <recommendedName>
        <fullName evidence="9">Nuclear pore complex protein Nup85</fullName>
    </recommendedName>
</protein>
<dbReference type="Pfam" id="PF07575">
    <property type="entry name" value="Nucleopor_Nup85"/>
    <property type="match status" value="1"/>
</dbReference>
<gene>
    <name evidence="10" type="ORF">BT96DRAFT_1056701</name>
</gene>
<comment type="subunit">
    <text evidence="9">Component of the nuclear pore complex (NPC).</text>
</comment>
<comment type="subcellular location">
    <subcellularLocation>
        <location evidence="1 9">Nucleus</location>
        <location evidence="1 9">Nuclear pore complex</location>
    </subcellularLocation>
</comment>
<evidence type="ECO:0000313" key="11">
    <source>
        <dbReference type="Proteomes" id="UP000799118"/>
    </source>
</evidence>
<keyword evidence="11" id="KW-1185">Reference proteome</keyword>
<accession>A0A6A4I6R7</accession>
<evidence type="ECO:0000256" key="8">
    <source>
        <dbReference type="ARBA" id="ARBA00023242"/>
    </source>
</evidence>
<evidence type="ECO:0000256" key="7">
    <source>
        <dbReference type="ARBA" id="ARBA00023132"/>
    </source>
</evidence>
<keyword evidence="8 9" id="KW-0539">Nucleus</keyword>
<keyword evidence="9" id="KW-0472">Membrane</keyword>
<keyword evidence="5 9" id="KW-0653">Protein transport</keyword>
<dbReference type="EMBL" id="ML769403">
    <property type="protein sequence ID" value="KAE9406286.1"/>
    <property type="molecule type" value="Genomic_DNA"/>
</dbReference>
<dbReference type="PANTHER" id="PTHR13373">
    <property type="entry name" value="FROUNT PROTEIN-RELATED"/>
    <property type="match status" value="1"/>
</dbReference>
<dbReference type="GO" id="GO:0031965">
    <property type="term" value="C:nuclear membrane"/>
    <property type="evidence" value="ECO:0007669"/>
    <property type="project" value="UniProtKB-UniRule"/>
</dbReference>
<reference evidence="10" key="1">
    <citation type="journal article" date="2019" name="Environ. Microbiol.">
        <title>Fungal ecological strategies reflected in gene transcription - a case study of two litter decomposers.</title>
        <authorList>
            <person name="Barbi F."/>
            <person name="Kohler A."/>
            <person name="Barry K."/>
            <person name="Baskaran P."/>
            <person name="Daum C."/>
            <person name="Fauchery L."/>
            <person name="Ihrmark K."/>
            <person name="Kuo A."/>
            <person name="LaButti K."/>
            <person name="Lipzen A."/>
            <person name="Morin E."/>
            <person name="Grigoriev I.V."/>
            <person name="Henrissat B."/>
            <person name="Lindahl B."/>
            <person name="Martin F."/>
        </authorList>
    </citation>
    <scope>NUCLEOTIDE SEQUENCE</scope>
    <source>
        <strain evidence="10">JB14</strain>
    </source>
</reference>
<dbReference type="PANTHER" id="PTHR13373:SF21">
    <property type="entry name" value="NUCLEAR PORE COMPLEX PROTEIN NUP85"/>
    <property type="match status" value="1"/>
</dbReference>
<proteinExistence type="inferred from homology"/>
<comment type="function">
    <text evidence="9">Functions as a component of the nuclear pore complex (NPC).</text>
</comment>
<dbReference type="GO" id="GO:0017056">
    <property type="term" value="F:structural constituent of nuclear pore"/>
    <property type="evidence" value="ECO:0007669"/>
    <property type="project" value="TreeGrafter"/>
</dbReference>
<name>A0A6A4I6R7_9AGAR</name>